<dbReference type="OrthoDB" id="5976022at2759"/>
<accession>A0A286UAL0</accession>
<dbReference type="NCBIfam" id="TIGR00231">
    <property type="entry name" value="small_GTP"/>
    <property type="match status" value="1"/>
</dbReference>
<dbReference type="FunFam" id="3.40.50.300:FF:001423">
    <property type="entry name" value="Ras family GTPase"/>
    <property type="match status" value="1"/>
</dbReference>
<dbReference type="InterPro" id="IPR027417">
    <property type="entry name" value="P-loop_NTPase"/>
</dbReference>
<gene>
    <name evidence="4" type="ORF">PNOK_0824300</name>
</gene>
<organism evidence="4 5">
    <name type="scientific">Pyrrhoderma noxium</name>
    <dbReference type="NCBI Taxonomy" id="2282107"/>
    <lineage>
        <taxon>Eukaryota</taxon>
        <taxon>Fungi</taxon>
        <taxon>Dikarya</taxon>
        <taxon>Basidiomycota</taxon>
        <taxon>Agaricomycotina</taxon>
        <taxon>Agaricomycetes</taxon>
        <taxon>Hymenochaetales</taxon>
        <taxon>Hymenochaetaceae</taxon>
        <taxon>Pyrrhoderma</taxon>
    </lineage>
</organism>
<dbReference type="SMART" id="SM00173">
    <property type="entry name" value="RAS"/>
    <property type="match status" value="1"/>
</dbReference>
<protein>
    <submittedName>
        <fullName evidence="4">Rap 1A</fullName>
    </submittedName>
</protein>
<sequence length="191" mass="21918">MKRSSNNHSRFLAVVLGAGGVGKSALTCRFVKDIFVDGYDPTIEEEYSREFSVDGKWTKLEVLDTAGAEQFTAFNEMYIKSGMAFILVFSLTQKTTLREVDNLRQQILRIRGDKVPIVVVGTKSDLTSEREVGREEIQEKSASWGLPFYETSAKKNWNVNDVFEDLVRQIRERFPPDPKRKKHHHDKCIVM</sequence>
<comment type="subcellular location">
    <subcellularLocation>
        <location evidence="1">Cell membrane</location>
        <topology evidence="1">Lipid-anchor</topology>
        <orientation evidence="1">Cytoplasmic side</orientation>
    </subcellularLocation>
</comment>
<dbReference type="PROSITE" id="PS51419">
    <property type="entry name" value="RAB"/>
    <property type="match status" value="1"/>
</dbReference>
<dbReference type="SMART" id="SM00174">
    <property type="entry name" value="RHO"/>
    <property type="match status" value="1"/>
</dbReference>
<evidence type="ECO:0000313" key="5">
    <source>
        <dbReference type="Proteomes" id="UP000217199"/>
    </source>
</evidence>
<dbReference type="AlphaFoldDB" id="A0A286UAL0"/>
<evidence type="ECO:0000313" key="4">
    <source>
        <dbReference type="EMBL" id="PAV16623.1"/>
    </source>
</evidence>
<dbReference type="CDD" id="cd00876">
    <property type="entry name" value="Ras"/>
    <property type="match status" value="1"/>
</dbReference>
<dbReference type="GO" id="GO:0005886">
    <property type="term" value="C:plasma membrane"/>
    <property type="evidence" value="ECO:0007669"/>
    <property type="project" value="UniProtKB-SubCell"/>
</dbReference>
<dbReference type="GO" id="GO:0005525">
    <property type="term" value="F:GTP binding"/>
    <property type="evidence" value="ECO:0007669"/>
    <property type="project" value="UniProtKB-KW"/>
</dbReference>
<keyword evidence="5" id="KW-1185">Reference proteome</keyword>
<dbReference type="PANTHER" id="PTHR24070">
    <property type="entry name" value="RAS, DI-RAS, AND RHEB FAMILY MEMBERS OF SMALL GTPASE SUPERFAMILY"/>
    <property type="match status" value="1"/>
</dbReference>
<evidence type="ECO:0000256" key="1">
    <source>
        <dbReference type="ARBA" id="ARBA00004342"/>
    </source>
</evidence>
<dbReference type="SMART" id="SM00175">
    <property type="entry name" value="RAB"/>
    <property type="match status" value="1"/>
</dbReference>
<dbReference type="InParanoid" id="A0A286UAL0"/>
<evidence type="ECO:0000256" key="2">
    <source>
        <dbReference type="ARBA" id="ARBA00022741"/>
    </source>
</evidence>
<dbReference type="PRINTS" id="PR00449">
    <property type="entry name" value="RASTRNSFRMNG"/>
</dbReference>
<dbReference type="GO" id="GO:0003924">
    <property type="term" value="F:GTPase activity"/>
    <property type="evidence" value="ECO:0007669"/>
    <property type="project" value="InterPro"/>
</dbReference>
<dbReference type="SUPFAM" id="SSF52540">
    <property type="entry name" value="P-loop containing nucleoside triphosphate hydrolases"/>
    <property type="match status" value="1"/>
</dbReference>
<dbReference type="Proteomes" id="UP000217199">
    <property type="component" value="Unassembled WGS sequence"/>
</dbReference>
<dbReference type="EMBL" id="NBII01000008">
    <property type="protein sequence ID" value="PAV16623.1"/>
    <property type="molecule type" value="Genomic_DNA"/>
</dbReference>
<reference evidence="4 5" key="1">
    <citation type="journal article" date="2017" name="Mol. Ecol.">
        <title>Comparative and population genomic landscape of Phellinus noxius: A hypervariable fungus causing root rot in trees.</title>
        <authorList>
            <person name="Chung C.L."/>
            <person name="Lee T.J."/>
            <person name="Akiba M."/>
            <person name="Lee H.H."/>
            <person name="Kuo T.H."/>
            <person name="Liu D."/>
            <person name="Ke H.M."/>
            <person name="Yokoi T."/>
            <person name="Roa M.B."/>
            <person name="Lu M.J."/>
            <person name="Chang Y.Y."/>
            <person name="Ann P.J."/>
            <person name="Tsai J.N."/>
            <person name="Chen C.Y."/>
            <person name="Tzean S.S."/>
            <person name="Ota Y."/>
            <person name="Hattori T."/>
            <person name="Sahashi N."/>
            <person name="Liou R.F."/>
            <person name="Kikuchi T."/>
            <person name="Tsai I.J."/>
        </authorList>
    </citation>
    <scope>NUCLEOTIDE SEQUENCE [LARGE SCALE GENOMIC DNA]</scope>
    <source>
        <strain evidence="4 5">FFPRI411160</strain>
    </source>
</reference>
<evidence type="ECO:0000256" key="3">
    <source>
        <dbReference type="ARBA" id="ARBA00023134"/>
    </source>
</evidence>
<dbReference type="InterPro" id="IPR001806">
    <property type="entry name" value="Small_GTPase"/>
</dbReference>
<dbReference type="InterPro" id="IPR020849">
    <property type="entry name" value="Small_GTPase_Ras-type"/>
</dbReference>
<dbReference type="STRING" id="2282107.A0A286UAL0"/>
<dbReference type="PROSITE" id="PS51421">
    <property type="entry name" value="RAS"/>
    <property type="match status" value="1"/>
</dbReference>
<dbReference type="Pfam" id="PF00071">
    <property type="entry name" value="Ras"/>
    <property type="match status" value="1"/>
</dbReference>
<name>A0A286UAL0_9AGAM</name>
<dbReference type="GO" id="GO:0007165">
    <property type="term" value="P:signal transduction"/>
    <property type="evidence" value="ECO:0007669"/>
    <property type="project" value="InterPro"/>
</dbReference>
<dbReference type="Gene3D" id="3.40.50.300">
    <property type="entry name" value="P-loop containing nucleotide triphosphate hydrolases"/>
    <property type="match status" value="1"/>
</dbReference>
<dbReference type="InterPro" id="IPR005225">
    <property type="entry name" value="Small_GTP-bd"/>
</dbReference>
<dbReference type="PROSITE" id="PS51420">
    <property type="entry name" value="RHO"/>
    <property type="match status" value="1"/>
</dbReference>
<keyword evidence="3" id="KW-0342">GTP-binding</keyword>
<comment type="caution">
    <text evidence="4">The sequence shown here is derived from an EMBL/GenBank/DDBJ whole genome shotgun (WGS) entry which is preliminary data.</text>
</comment>
<keyword evidence="2" id="KW-0547">Nucleotide-binding</keyword>
<proteinExistence type="predicted"/>